<sequence length="783" mass="91481">MISLFHPERLLELIQFFILFDNTVKKNTRYQQFFAIREIIKTIQQTDKQGNRQSGVIWHTQGSGKSLTMVMVAKYILSKMRDCRPKVLVVTDRIELDKQIHRTFNHTRLKAHRATTGRNLITLINNQQADVVTTLVQKFDAAAEKQQPILSKDIFILVDESHRSHYKELHIKMKKVFPHACYLGFTGTPLMKKEKNTMVKFGKLIHKYTIADGVKDKAIVPLLYEGKMVDQSVNRKAIDSQLEIICRHLNEKQKEEVKNKWSRFERIASSDQRLKLIAFDINEHFRNSYKTEGIQFKAMLATNSKAEAILYMEAFEELGDLTVAVVISPPDQREGYEAVDQESKDKERQFWNRMMAQYGTPEAYEDTIKNEFINGDEPDVLIVVDKLLTGFDAPRASVIYIDKPMKEHTLLQAIARVNRLYEGKDYELIVDYRGLLAKLDEALGIYSGEGGLEEFDPHDVKGAIYDVISIIGTLRHYHSSVKALFASVKNHQDAEEYEVLLADVEKRELFYEYLCGFGKHLAIALESEQIYHALKTGELERYKRDMKFWQELRKSVKLRYSASIDHKEYEPKMQKLMDQYIAAEEVIRITHPVDILDEQHFEEELKRLGSDRAKADAIMTRISKRINAKWDENPSYYKKFSERIEATIQEYKDKRISEAEYLKRMMEIKQDFRRGYTGVEYPECIRQNSHAQAFYGVICEEADEYSVDDGRTEILALLAMDITSIIEKHSKVDWHNNPEVHNKIAQEIDDLMYRYEKQHGLHLSYDQIDKIIENVKMVARTRY</sequence>
<dbReference type="InterPro" id="IPR027417">
    <property type="entry name" value="P-loop_NTPase"/>
</dbReference>
<evidence type="ECO:0000256" key="2">
    <source>
        <dbReference type="RuleBase" id="RU364115"/>
    </source>
</evidence>
<dbReference type="InterPro" id="IPR051268">
    <property type="entry name" value="Type-I_R_enzyme_R_subunit"/>
</dbReference>
<keyword evidence="1 2" id="KW-0680">Restriction system</keyword>
<keyword evidence="2" id="KW-0238">DNA-binding</keyword>
<accession>A0A4R2RVT5</accession>
<dbReference type="PROSITE" id="PS51192">
    <property type="entry name" value="HELICASE_ATP_BIND_1"/>
    <property type="match status" value="1"/>
</dbReference>
<dbReference type="Gene3D" id="3.40.50.300">
    <property type="entry name" value="P-loop containing nucleotide triphosphate hydrolases"/>
    <property type="match status" value="2"/>
</dbReference>
<dbReference type="PANTHER" id="PTHR30195:SF15">
    <property type="entry name" value="TYPE I RESTRICTION ENZYME HINDI ENDONUCLEASE SUBUNIT"/>
    <property type="match status" value="1"/>
</dbReference>
<organism evidence="4 5">
    <name type="scientific">Heliophilum fasciatum</name>
    <dbReference type="NCBI Taxonomy" id="35700"/>
    <lineage>
        <taxon>Bacteria</taxon>
        <taxon>Bacillati</taxon>
        <taxon>Bacillota</taxon>
        <taxon>Clostridia</taxon>
        <taxon>Eubacteriales</taxon>
        <taxon>Heliobacteriaceae</taxon>
        <taxon>Heliophilum</taxon>
    </lineage>
</organism>
<dbReference type="NCBIfam" id="TIGR00348">
    <property type="entry name" value="hsdR"/>
    <property type="match status" value="1"/>
</dbReference>
<protein>
    <recommendedName>
        <fullName evidence="2">Type I restriction enzyme endonuclease subunit</fullName>
        <shortName evidence="2">R protein</shortName>
        <ecNumber evidence="2">3.1.21.3</ecNumber>
    </recommendedName>
    <alternativeName>
        <fullName evidence="2">Type-1 restriction enzyme R protein</fullName>
    </alternativeName>
</protein>
<dbReference type="SUPFAM" id="SSF52540">
    <property type="entry name" value="P-loop containing nucleoside triphosphate hydrolases"/>
    <property type="match status" value="2"/>
</dbReference>
<dbReference type="SMART" id="SM00487">
    <property type="entry name" value="DEXDc"/>
    <property type="match status" value="1"/>
</dbReference>
<dbReference type="EC" id="3.1.21.3" evidence="2"/>
<dbReference type="PANTHER" id="PTHR30195">
    <property type="entry name" value="TYPE I SITE-SPECIFIC DEOXYRIBONUCLEASE PROTEIN SUBUNIT M AND R"/>
    <property type="match status" value="1"/>
</dbReference>
<comment type="function">
    <text evidence="2">Subunit R is required for both nuclease and ATPase activities, but not for modification.</text>
</comment>
<evidence type="ECO:0000256" key="1">
    <source>
        <dbReference type="ARBA" id="ARBA00022747"/>
    </source>
</evidence>
<feature type="domain" description="Helicase ATP-binding" evidence="3">
    <location>
        <begin position="46"/>
        <end position="207"/>
    </location>
</feature>
<dbReference type="CDD" id="cd18030">
    <property type="entry name" value="DEXHc_RE_I_HsdR"/>
    <property type="match status" value="1"/>
</dbReference>
<dbReference type="OrthoDB" id="9758243at2"/>
<dbReference type="InterPro" id="IPR021810">
    <property type="entry name" value="T1RH-like_C"/>
</dbReference>
<comment type="caution">
    <text evidence="4">The sequence shown here is derived from an EMBL/GenBank/DDBJ whole genome shotgun (WGS) entry which is preliminary data.</text>
</comment>
<dbReference type="InterPro" id="IPR014001">
    <property type="entry name" value="Helicase_ATP-bd"/>
</dbReference>
<name>A0A4R2RVT5_9FIRM</name>
<dbReference type="AlphaFoldDB" id="A0A4R2RVT5"/>
<keyword evidence="2" id="KW-0067">ATP-binding</keyword>
<dbReference type="InterPro" id="IPR040980">
    <property type="entry name" value="SWI2_SNF2"/>
</dbReference>
<dbReference type="Pfam" id="PF11867">
    <property type="entry name" value="T1RH-like_C"/>
    <property type="match status" value="1"/>
</dbReference>
<evidence type="ECO:0000259" key="3">
    <source>
        <dbReference type="PROSITE" id="PS51192"/>
    </source>
</evidence>
<dbReference type="InterPro" id="IPR004473">
    <property type="entry name" value="Restrct_endonuc_typeI_HsdR"/>
</dbReference>
<comment type="subunit">
    <text evidence="2">The type I restriction/modification system is composed of three polypeptides R, M and S.</text>
</comment>
<dbReference type="Pfam" id="PF22679">
    <property type="entry name" value="T1R_D3-like"/>
    <property type="match status" value="1"/>
</dbReference>
<keyword evidence="2" id="KW-0378">Hydrolase</keyword>
<dbReference type="Pfam" id="PF18766">
    <property type="entry name" value="SWI2_SNF2"/>
    <property type="match status" value="1"/>
</dbReference>
<keyword evidence="2" id="KW-0547">Nucleotide-binding</keyword>
<dbReference type="GO" id="GO:0009307">
    <property type="term" value="P:DNA restriction-modification system"/>
    <property type="evidence" value="ECO:0007669"/>
    <property type="project" value="UniProtKB-KW"/>
</dbReference>
<gene>
    <name evidence="4" type="ORF">EDD73_103164</name>
</gene>
<dbReference type="GO" id="GO:0003677">
    <property type="term" value="F:DNA binding"/>
    <property type="evidence" value="ECO:0007669"/>
    <property type="project" value="UniProtKB-KW"/>
</dbReference>
<evidence type="ECO:0000313" key="4">
    <source>
        <dbReference type="EMBL" id="TCP68530.1"/>
    </source>
</evidence>
<dbReference type="GO" id="GO:0009035">
    <property type="term" value="F:type I site-specific deoxyribonuclease activity"/>
    <property type="evidence" value="ECO:0007669"/>
    <property type="project" value="UniProtKB-EC"/>
</dbReference>
<comment type="catalytic activity">
    <reaction evidence="2">
        <text>Endonucleolytic cleavage of DNA to give random double-stranded fragments with terminal 5'-phosphates, ATP is simultaneously hydrolyzed.</text>
        <dbReference type="EC" id="3.1.21.3"/>
    </reaction>
</comment>
<proteinExistence type="inferred from homology"/>
<dbReference type="Proteomes" id="UP000294813">
    <property type="component" value="Unassembled WGS sequence"/>
</dbReference>
<dbReference type="EMBL" id="SLXT01000003">
    <property type="protein sequence ID" value="TCP68530.1"/>
    <property type="molecule type" value="Genomic_DNA"/>
</dbReference>
<dbReference type="CDD" id="cd18800">
    <property type="entry name" value="SF2_C_EcoR124I-like"/>
    <property type="match status" value="1"/>
</dbReference>
<keyword evidence="5" id="KW-1185">Reference proteome</keyword>
<comment type="similarity">
    <text evidence="2">Belongs to the HsdR family.</text>
</comment>
<dbReference type="InterPro" id="IPR055180">
    <property type="entry name" value="HsdR_RecA-like_helicase_dom_2"/>
</dbReference>
<reference evidence="4 5" key="1">
    <citation type="submission" date="2019-03" db="EMBL/GenBank/DDBJ databases">
        <title>Genomic Encyclopedia of Type Strains, Phase IV (KMG-IV): sequencing the most valuable type-strain genomes for metagenomic binning, comparative biology and taxonomic classification.</title>
        <authorList>
            <person name="Goeker M."/>
        </authorList>
    </citation>
    <scope>NUCLEOTIDE SEQUENCE [LARGE SCALE GENOMIC DNA]</scope>
    <source>
        <strain evidence="4 5">DSM 11170</strain>
    </source>
</reference>
<dbReference type="GO" id="GO:0005524">
    <property type="term" value="F:ATP binding"/>
    <property type="evidence" value="ECO:0007669"/>
    <property type="project" value="UniProtKB-KW"/>
</dbReference>
<evidence type="ECO:0000313" key="5">
    <source>
        <dbReference type="Proteomes" id="UP000294813"/>
    </source>
</evidence>